<feature type="region of interest" description="Disordered" evidence="5">
    <location>
        <begin position="534"/>
        <end position="580"/>
    </location>
</feature>
<dbReference type="GO" id="GO:0008270">
    <property type="term" value="F:zinc ion binding"/>
    <property type="evidence" value="ECO:0007669"/>
    <property type="project" value="UniProtKB-KW"/>
</dbReference>
<protein>
    <submittedName>
        <fullName evidence="8">Putative transposon protein</fullName>
    </submittedName>
    <submittedName>
        <fullName evidence="7">T24M8.2 protein</fullName>
    </submittedName>
</protein>
<dbReference type="InterPro" id="IPR006564">
    <property type="entry name" value="Znf_PMZ"/>
</dbReference>
<evidence type="ECO:0000256" key="3">
    <source>
        <dbReference type="ARBA" id="ARBA00022833"/>
    </source>
</evidence>
<dbReference type="InterPro" id="IPR004332">
    <property type="entry name" value="Transposase_MuDR"/>
</dbReference>
<evidence type="ECO:0000256" key="1">
    <source>
        <dbReference type="ARBA" id="ARBA00022723"/>
    </source>
</evidence>
<dbReference type="Pfam" id="PF04434">
    <property type="entry name" value="SWIM"/>
    <property type="match status" value="1"/>
</dbReference>
<dbReference type="SMART" id="SM00575">
    <property type="entry name" value="ZnF_PMZ"/>
    <property type="match status" value="1"/>
</dbReference>
<dbReference type="AlphaFoldDB" id="O81511"/>
<dbReference type="PROSITE" id="PS50158">
    <property type="entry name" value="ZF_CCHC"/>
    <property type="match status" value="1"/>
</dbReference>
<feature type="compositionally biased region" description="Polar residues" evidence="5">
    <location>
        <begin position="566"/>
        <end position="580"/>
    </location>
</feature>
<reference evidence="8" key="5">
    <citation type="submission" date="2000-03" db="EMBL/GenBank/DDBJ databases">
        <authorList>
            <person name="Lamar B."/>
            <person name="Stoneking T."/>
            <person name="Stumpf J."/>
            <person name="Mewes H.W."/>
            <person name="Lemcke K."/>
            <person name="Mayer K.F.X."/>
        </authorList>
    </citation>
    <scope>NUCLEOTIDE SEQUENCE</scope>
</reference>
<dbReference type="PANTHER" id="PTHR31973">
    <property type="entry name" value="POLYPROTEIN, PUTATIVE-RELATED"/>
    <property type="match status" value="1"/>
</dbReference>
<sequence>MFKVSFLFWQPRLTSRIIQACVSETSSIFDQQYSSSAFSTGLSDADSLFIGKKFKDKDEMVFTLRMFAVKHSFEFHTVKSDLTRYVLHCIDENCSWRLRATKAGGSESYVIRKYVSHHSCDSSLRNVSHRQAFARTLGRLISNHLEGGKLPLGPKQLIEIFRKDHGVGINYSKAWRVQEHVVELARGLPDDSFEVLPRGYKLMRKVISIDGAHLTSKFKGTLLGASAQDGNFNLYPSAFAIVDTENDASWDWFLKCLLNIIPDENDLVFVSDRAASIASGLSENYPLAHHGLCTFHLQKNLETHFRGSSLIPVNYAASRVYTKTEFDSLFWKITNSDKKLAQYLWEVDVRKWSRAYSPSNRYNIMTSNLAESVNALLKQNREYPIVCLFESIRSIMTRWFNERREESSQHPSAVTINVGKKMKASYDTSTRWLEVCQVNQEEFEVKGDTKTHLVNLDKRTCTCCMFDIDKFPYAHGIASAKHINLNKNMFVDEFHSTYRWRQAYSESIHPNGDMEYWEIPDTVSEVICLPPSTRVPSGRRKKKRIPSVWEHGRSQPKPKLHKCSRCGQSGHNKSTCVAAI</sequence>
<name>O81511_ARATH</name>
<dbReference type="GO" id="GO:0003676">
    <property type="term" value="F:nucleic acid binding"/>
    <property type="evidence" value="ECO:0007669"/>
    <property type="project" value="InterPro"/>
</dbReference>
<dbReference type="EMBL" id="AF077409">
    <property type="protein sequence ID" value="AAC28217.1"/>
    <property type="molecule type" value="Genomic_DNA"/>
</dbReference>
<dbReference type="PIR" id="T01865">
    <property type="entry name" value="T01865"/>
</dbReference>
<reference evidence="8" key="6">
    <citation type="submission" date="2000-03" db="EMBL/GenBank/DDBJ databases">
        <authorList>
            <person name="EU Arabidopsis sequencing project"/>
        </authorList>
    </citation>
    <scope>NUCLEOTIDE SEQUENCE</scope>
</reference>
<reference evidence="7" key="1">
    <citation type="submission" date="1998-07" db="EMBL/GenBank/DDBJ databases">
        <title>The A. thaliana Genome Sequencing Project.</title>
        <authorList>
            <person name="WashU"/>
        </authorList>
    </citation>
    <scope>NUCLEOTIDE SEQUENCE</scope>
</reference>
<evidence type="ECO:0000256" key="4">
    <source>
        <dbReference type="PROSITE-ProRule" id="PRU00047"/>
    </source>
</evidence>
<evidence type="ECO:0000256" key="2">
    <source>
        <dbReference type="ARBA" id="ARBA00022771"/>
    </source>
</evidence>
<keyword evidence="1" id="KW-0479">Metal-binding</keyword>
<reference key="4">
    <citation type="journal article" date="1999" name="Nature">
        <title>Sequence and analysis of chromosome 4 of the plant Arabidopsis thaliana.</title>
        <authorList>
            <consortium name="EU"/>
            <consortium name="CSHL and WU Arabidopsis Sequencing Project"/>
            <person name="Mayer K."/>
            <person name="Schuller C."/>
            <person name="Wambutt R."/>
            <person name="Murphy G."/>
            <person name="Volckaert G."/>
            <person name="Pohl T."/>
            <person name="Dusterhoft A."/>
            <person name="Stiekema W."/>
            <person name="Entian K.D."/>
            <person name="Terryn N."/>
            <person name="Harris B."/>
            <person name="Ansorge W."/>
            <person name="Brandt P."/>
            <person name="Grivell L."/>
            <person name="Rieger M."/>
            <person name="Weichselgartner M."/>
            <person name="de Simone V."/>
            <person name="Obermaier B."/>
            <person name="Mache R."/>
            <person name="Muller M."/>
            <person name="Kreis M."/>
            <person name="Delseny M."/>
            <person name="Puigdomenech P."/>
            <person name="Watson M."/>
            <person name="Schmidtheini T."/>
            <person name="Reichert B."/>
            <person name="Portatelle D."/>
            <person name="Perez-Alonso M."/>
            <person name="Boutry M."/>
            <person name="Bancroft I."/>
            <person name="Vos P."/>
            <person name="Hoheisel J."/>
            <person name="Zimmermann W."/>
            <person name="Wedler H."/>
            <person name="Ridley P."/>
            <person name="Langham S.A."/>
            <person name="McCullagh B."/>
            <person name="Bilham L."/>
            <person name="Robben J."/>
            <person name="Van der Schueren J."/>
            <person name="Grymonprez B."/>
            <person name="Chuang Y.J."/>
            <person name="Vandenbussche F."/>
            <person name="Braeken M."/>
            <person name="Weltjens I."/>
            <person name="Voet M."/>
            <person name="Bastiaens I."/>
            <person name="Aert R."/>
            <person name="Defoor E."/>
            <person name="Weitzenegger T."/>
            <person name="Bothe G."/>
            <person name="Ramsperger U."/>
            <person name="Hilbert H."/>
            <person name="Braun M."/>
            <person name="Holzer E."/>
            <person name="Brandt A."/>
            <person name="Peters S."/>
            <person name="van Staveren M."/>
            <person name="Dirske W."/>
            <person name="Mooijman P."/>
            <person name="Klein Lankhorst R."/>
            <person name="Rose M."/>
            <person name="Hauf J."/>
            <person name="Kotter P."/>
            <person name="Berneiser S."/>
            <person name="Hempel S."/>
            <person name="Feldpausch M."/>
            <person name="Lamberth S."/>
            <person name="Van den Daele H."/>
            <person name="De Keyser A."/>
            <person name="Buysshaert C."/>
            <person name="Gielen J."/>
            <person name="Villarroel R."/>
            <person name="De Clercq R."/>
            <person name="Van Montagu M."/>
            <person name="Rogers J."/>
            <person name="Cronin A."/>
            <person name="Quail M."/>
            <person name="Bray-Allen S."/>
            <person name="Clark L."/>
            <person name="Doggett J."/>
            <person name="Hall S."/>
            <person name="Kay M."/>
            <person name="Lennard N."/>
            <person name="McLay K."/>
            <person name="Mayes R."/>
            <person name="Pettett A."/>
            <person name="Rajandream M.A."/>
            <person name="Lyne M."/>
            <person name="Benes V."/>
            <person name="Rechmann S."/>
            <person name="Borkova D."/>
            <person name="Blocker H."/>
            <person name="Scharfe M."/>
            <person name="Grimm M."/>
            <person name="Lohnert T.H."/>
            <person name="Dose S."/>
            <person name="de Haan M."/>
            <person name="Maarse A."/>
            <person name="Schafer M."/>
            <person name="Muller-Auer S."/>
            <person name="Gabel C."/>
            <person name="Fuchs M."/>
            <person name="Fartmann B."/>
            <person name="Granderath K."/>
            <person name="Dauner D."/>
            <person name="Herzl A."/>
            <person name="Neumann S."/>
            <person name="Argiriou A."/>
            <person name="Vitale D."/>
            <person name="Liguori R."/>
            <person name="Piravandi E."/>
            <person name="Massenet O."/>
            <person name="Quigley F."/>
            <person name="Clabauld G."/>
            <person name="Mundlein A."/>
            <person name="Felber R."/>
            <person name="Schnabl S."/>
            <person name="Hiller R."/>
            <person name="Schmidt W."/>
            <person name="Lecharny A."/>
            <person name="Aubourg S."/>
            <person name="Chefdor F."/>
            <person name="Cooke R."/>
            <person name="Berger C."/>
            <person name="Montfort A."/>
            <person name="Casacuberta E."/>
            <person name="Gibbons T."/>
            <person name="Weber N."/>
            <person name="Vandenbol M."/>
            <person name="Bargues M."/>
            <person name="Terol J."/>
            <person name="Torres A."/>
            <person name="Perez-Perez A."/>
            <person name="Purnelle B."/>
            <person name="Bent E."/>
            <person name="Johnson S."/>
            <person name="Tacon D."/>
            <person name="Jesse T."/>
            <person name="Heijnen L."/>
            <person name="Schwarz S."/>
            <person name="Scholler P."/>
            <person name="Heber S."/>
            <person name="Francs P."/>
            <person name="Bielke C."/>
            <person name="Frishman D."/>
            <person name="Haase D."/>
            <person name="Lemcke K."/>
            <person name="Mewes H.W."/>
            <person name="Stocker S."/>
            <person name="Zaccaria P."/>
            <person name="Bevan M."/>
            <person name="Wilson R.K."/>
            <person name="de la Bastide M."/>
            <person name="Habermann K."/>
            <person name="Parnell L."/>
            <person name="Dedhia N."/>
            <person name="Gnoj L."/>
            <person name="Schutz K."/>
            <person name="Huang E."/>
            <person name="Spiegel L."/>
            <person name="Sehkon M."/>
            <person name="Murray J."/>
            <person name="Sheet P."/>
            <person name="Cordes M."/>
            <person name="Abu-Threideh J."/>
            <person name="Stoneking T."/>
            <person name="Kalicki J."/>
            <person name="Graves T."/>
            <person name="Harmon G."/>
            <person name="Edwards J."/>
            <person name="Latreille P."/>
            <person name="Courtney L."/>
            <person name="Cloud J."/>
            <person name="Abbott A."/>
            <person name="Scott K."/>
            <person name="Johnson D."/>
            <person name="Minx P."/>
            <person name="Bentley D."/>
            <person name="Fulton B."/>
            <person name="Miller N."/>
            <person name="Greco T."/>
            <person name="Kemp K."/>
            <person name="Kramer J."/>
            <person name="Fulton L."/>
            <person name="Mardis E."/>
            <person name="Dante M."/>
            <person name="Pepin K."/>
            <person name="Hillier L."/>
            <person name="Nelson J."/>
            <person name="Spieth J."/>
            <person name="Ryan E."/>
            <person name="Andrews S."/>
            <person name="Geisel C."/>
            <person name="Layman D."/>
            <person name="Du H."/>
            <person name="Ali J."/>
            <person name="Berghoff A."/>
            <person name="Jones K."/>
            <person name="Drone K."/>
            <person name="Cotton M."/>
            <person name="Joshu C."/>
            <person name="Antonoiu B."/>
            <person name="Zidanic M."/>
            <person name="Strong C."/>
            <person name="Sun H."/>
            <person name="Lamar B."/>
            <person name="Yordan C."/>
            <person name="Ma P."/>
            <person name="Zhong J."/>
            <person name="Preston R."/>
            <person name="Vil D."/>
            <person name="Shekher M."/>
            <person name="Matero A."/>
            <person name="Shah R."/>
            <person name="Swaby I.K."/>
            <person name="O'Shaughnessy A."/>
            <person name="Rodriguez M."/>
            <person name="Hoffmann J."/>
            <person name="Till S."/>
            <person name="Granat S."/>
            <person name="Shohdy N."/>
            <person name="Hasegawa A."/>
            <person name="Hameed A."/>
            <person name="Lodhi M."/>
            <person name="Johnson A."/>
            <person name="Chen E."/>
            <person name="Marra M."/>
            <person name="Martienssen R."/>
            <person name="McCombie W.R."/>
        </authorList>
    </citation>
    <scope>NUCLEOTIDE SEQUENCE [LARGE SCALE GENOMIC DNA]</scope>
    <source>
        <strain>cv. Columbia</strain>
    </source>
</reference>
<accession>O81511</accession>
<dbReference type="PANTHER" id="PTHR31973:SF113">
    <property type="entry name" value="PROTEIN FAR1-RELATED SEQUENCE 5-LIKE"/>
    <property type="match status" value="1"/>
</dbReference>
<keyword evidence="3" id="KW-0862">Zinc</keyword>
<keyword evidence="2 4" id="KW-0863">Zinc-finger</keyword>
<dbReference type="Pfam" id="PF10551">
    <property type="entry name" value="MULE"/>
    <property type="match status" value="1"/>
</dbReference>
<gene>
    <name evidence="7" type="primary">T24M8.2</name>
    <name evidence="8" type="ordered locus">At4g03980</name>
</gene>
<evidence type="ECO:0000313" key="8">
    <source>
        <dbReference type="EMBL" id="CAB77866.1"/>
    </source>
</evidence>
<dbReference type="InterPro" id="IPR007527">
    <property type="entry name" value="Znf_SWIM"/>
</dbReference>
<proteinExistence type="predicted"/>
<evidence type="ECO:0000259" key="6">
    <source>
        <dbReference type="PROSITE" id="PS50158"/>
    </source>
</evidence>
<dbReference type="Pfam" id="PF03108">
    <property type="entry name" value="DBD_Tnp_Mut"/>
    <property type="match status" value="1"/>
</dbReference>
<dbReference type="InterPro" id="IPR018289">
    <property type="entry name" value="MULE_transposase_dom"/>
</dbReference>
<reference evidence="7" key="3">
    <citation type="submission" date="1998-08" db="EMBL/GenBank/DDBJ databases">
        <authorList>
            <person name="Waterston R."/>
        </authorList>
    </citation>
    <scope>NUCLEOTIDE SEQUENCE</scope>
</reference>
<reference evidence="7" key="2">
    <citation type="submission" date="1998-07" db="EMBL/GenBank/DDBJ databases">
        <title>The sequence of A. thaliana T24M8.</title>
        <authorList>
            <person name="Latreille P."/>
            <person name="Elliott G."/>
            <person name="Le T."/>
        </authorList>
    </citation>
    <scope>NUCLEOTIDE SEQUENCE</scope>
</reference>
<evidence type="ECO:0000313" key="7">
    <source>
        <dbReference type="EMBL" id="AAC28217.1"/>
    </source>
</evidence>
<feature type="compositionally biased region" description="Basic residues" evidence="5">
    <location>
        <begin position="554"/>
        <end position="564"/>
    </location>
</feature>
<dbReference type="InterPro" id="IPR001878">
    <property type="entry name" value="Znf_CCHC"/>
</dbReference>
<feature type="domain" description="CCHC-type" evidence="6">
    <location>
        <begin position="562"/>
        <end position="576"/>
    </location>
</feature>
<dbReference type="EMBL" id="AL161499">
    <property type="protein sequence ID" value="CAB77866.1"/>
    <property type="molecule type" value="Genomic_DNA"/>
</dbReference>
<organism evidence="7">
    <name type="scientific">Arabidopsis thaliana</name>
    <name type="common">Mouse-ear cress</name>
    <dbReference type="NCBI Taxonomy" id="3702"/>
    <lineage>
        <taxon>Eukaryota</taxon>
        <taxon>Viridiplantae</taxon>
        <taxon>Streptophyta</taxon>
        <taxon>Embryophyta</taxon>
        <taxon>Tracheophyta</taxon>
        <taxon>Spermatophyta</taxon>
        <taxon>Magnoliopsida</taxon>
        <taxon>eudicotyledons</taxon>
        <taxon>Gunneridae</taxon>
        <taxon>Pentapetalae</taxon>
        <taxon>rosids</taxon>
        <taxon>malvids</taxon>
        <taxon>Brassicales</taxon>
        <taxon>Brassicaceae</taxon>
        <taxon>Camelineae</taxon>
        <taxon>Arabidopsis</taxon>
    </lineage>
</organism>
<evidence type="ECO:0000256" key="5">
    <source>
        <dbReference type="SAM" id="MobiDB-lite"/>
    </source>
</evidence>